<dbReference type="KEGG" id="vg:6186713"/>
<feature type="domain" description="Major capsid protein 1/2 C-terminal" evidence="1">
    <location>
        <begin position="3"/>
        <end position="164"/>
    </location>
</feature>
<dbReference type="OrthoDB" id="10853at10239"/>
<evidence type="ECO:0000313" key="3">
    <source>
        <dbReference type="Proteomes" id="UP000008691"/>
    </source>
</evidence>
<dbReference type="GeneID" id="6186713"/>
<proteinExistence type="predicted"/>
<dbReference type="RefSeq" id="YP_001798550.1">
    <property type="nucleotide sequence ID" value="NC_010537.1"/>
</dbReference>
<dbReference type="InterPro" id="IPR048905">
    <property type="entry name" value="Vir_MCP_C"/>
</dbReference>
<reference evidence="2 3" key="1">
    <citation type="journal article" date="2008" name="Res. Microbiol.">
        <title>Viruses in acidic geothermal environments of the Kamchatka Peninsula.</title>
        <authorList>
            <person name="Bize A."/>
            <person name="Peng X."/>
            <person name="Prokofeva M."/>
            <person name="Maclellan K."/>
            <person name="Lucas S."/>
            <person name="Forterre P."/>
            <person name="Garrett R.A."/>
            <person name="Bonch-Osmolovskaya E.A."/>
            <person name="Prangishvili D."/>
        </authorList>
    </citation>
    <scope>NUCLEOTIDE SEQUENCE [LARGE SCALE GENOMIC DNA]</scope>
</reference>
<sequence length="167" mass="19066">MARKNRRLSSASVYRYYAKRFTMNLGTLAHTAGKEMAMNPEVVKTIARLSYDETYNWLTDYQPSHIAKEVVKSIAEKYFIPTTYQGLLMAYAEKVLANYILDYKGEPLTEMHHNFLWTLMLKSAPGTLTTSGGFVFTFLDKAGHPHVVDMSLVLTEIEKELMKRAGK</sequence>
<dbReference type="Pfam" id="PF21660">
    <property type="entry name" value="MCP_C"/>
    <property type="match status" value="1"/>
</dbReference>
<keyword evidence="3" id="KW-1185">Reference proteome</keyword>
<organism evidence="2 3">
    <name type="scientific">Betalipothrixvirus uzonense</name>
    <dbReference type="NCBI Taxonomy" id="512792"/>
    <lineage>
        <taxon>Viruses</taxon>
        <taxon>Adnaviria</taxon>
        <taxon>Zilligvirae</taxon>
        <taxon>Taleaviricota</taxon>
        <taxon>Tokiviricetes</taxon>
        <taxon>Ligamenvirales</taxon>
        <taxon>Lipothrixviridae</taxon>
        <taxon>Betalipothrixvirus</taxon>
    </lineage>
</organism>
<dbReference type="EMBL" id="EU545650">
    <property type="protein sequence ID" value="ACB37266.1"/>
    <property type="molecule type" value="Genomic_DNA"/>
</dbReference>
<protein>
    <submittedName>
        <fullName evidence="2">Viral structural protein</fullName>
    </submittedName>
</protein>
<name>B2CRK9_9VIRU</name>
<evidence type="ECO:0000259" key="1">
    <source>
        <dbReference type="Pfam" id="PF21660"/>
    </source>
</evidence>
<evidence type="ECO:0000313" key="2">
    <source>
        <dbReference type="EMBL" id="ACB37266.1"/>
    </source>
</evidence>
<dbReference type="Proteomes" id="UP000008691">
    <property type="component" value="Segment"/>
</dbReference>
<accession>B2CRK9</accession>